<evidence type="ECO:0000256" key="2">
    <source>
        <dbReference type="SAM" id="SignalP"/>
    </source>
</evidence>
<gene>
    <name evidence="3" type="ORF">RZ78_04880</name>
</gene>
<organism evidence="3 4">
    <name type="scientific">Apilactobacillus kunkeei</name>
    <dbReference type="NCBI Taxonomy" id="148814"/>
    <lineage>
        <taxon>Bacteria</taxon>
        <taxon>Bacillati</taxon>
        <taxon>Bacillota</taxon>
        <taxon>Bacilli</taxon>
        <taxon>Lactobacillales</taxon>
        <taxon>Lactobacillaceae</taxon>
        <taxon>Apilactobacillus</taxon>
    </lineage>
</organism>
<protein>
    <submittedName>
        <fullName evidence="3">Uncharacterized protein</fullName>
    </submittedName>
</protein>
<feature type="region of interest" description="Disordered" evidence="1">
    <location>
        <begin position="336"/>
        <end position="497"/>
    </location>
</feature>
<dbReference type="EMBL" id="JXDF01000005">
    <property type="protein sequence ID" value="KPN84023.1"/>
    <property type="molecule type" value="Genomic_DNA"/>
</dbReference>
<feature type="compositionally biased region" description="Basic residues" evidence="1">
    <location>
        <begin position="352"/>
        <end position="497"/>
    </location>
</feature>
<sequence>MYKKFKKYLFIMLALLLTMSDAGIIKAQASNSWSTREIMKQKEQSRIKYRKTMDKKVAIFSKQNSDRSIYSTLSNVENDISGAFKNTYNFYEQNYVINQQNRLNEFNNLLNKINNYDVNDISYDNVNNIYETSTKFWGYLPDSEYENVKKYFPVKDFSFTDAFRPFIDGLKDNTVKAKYVYGKYVVYSKENIINFNKMNVQMGRDGYKGVFQDDKDQILYGGIPIITSANLSYVNRLFSNYETESTKSAVEFSKLAKKSSNKSIDALKTYFAVEDVIDDLNYFENHSGNILEYSNGKWIPGTYHGYDKVPNKSIDNDKIILHKLDTTLKYMSIHRHKKEAKKHANKVDTKKSNKKLSNKAKKKYVKNNTRKKKASKKVSKKHAKKVAKKKNNKKPVNKTRKKRVKKNTNKKKASKKVSKKRAKKVAKKKINKKALNKIKKKSANKKVFSKTLRKKKASKKVSKKKHSRKHVAKKSRSKKHITKKSHAKKQTHKKHKK</sequence>
<feature type="signal peptide" evidence="2">
    <location>
        <begin position="1"/>
        <end position="22"/>
    </location>
</feature>
<dbReference type="PATRIC" id="fig|148814.13.peg.170"/>
<evidence type="ECO:0000313" key="3">
    <source>
        <dbReference type="EMBL" id="KPN84023.1"/>
    </source>
</evidence>
<reference evidence="3 4" key="1">
    <citation type="journal article" date="2015" name="Genome Biol. Evol.">
        <title>Functionally Structured Genomes in Lactobacillus kunkeei Colonizing the Honey Crop and Food Products of Honeybees and Stingless Bees.</title>
        <authorList>
            <person name="Tamarit D."/>
            <person name="Ellegaard K.M."/>
            <person name="Wikander J."/>
            <person name="Olofsson T."/>
            <person name="Vasquez A."/>
            <person name="Andersson S.G."/>
        </authorList>
    </citation>
    <scope>NUCLEOTIDE SEQUENCE [LARGE SCALE GENOMIC DNA]</scope>
    <source>
        <strain evidence="3 4">LMbo</strain>
    </source>
</reference>
<proteinExistence type="predicted"/>
<comment type="caution">
    <text evidence="3">The sequence shown here is derived from an EMBL/GenBank/DDBJ whole genome shotgun (WGS) entry which is preliminary data.</text>
</comment>
<evidence type="ECO:0000256" key="1">
    <source>
        <dbReference type="SAM" id="MobiDB-lite"/>
    </source>
</evidence>
<dbReference type="PANTHER" id="PTHR35311:SF1">
    <property type="entry name" value="PROTEIN EMBRYO DEFECTIVE 1674"/>
    <property type="match status" value="1"/>
</dbReference>
<dbReference type="Proteomes" id="UP000050269">
    <property type="component" value="Unassembled WGS sequence"/>
</dbReference>
<accession>A0A0N8IIA1</accession>
<dbReference type="RefSeq" id="WP_054607811.1">
    <property type="nucleotide sequence ID" value="NZ_JXDF01000005.1"/>
</dbReference>
<evidence type="ECO:0000313" key="4">
    <source>
        <dbReference type="Proteomes" id="UP000050269"/>
    </source>
</evidence>
<feature type="chain" id="PRO_5038499629" evidence="2">
    <location>
        <begin position="23"/>
        <end position="497"/>
    </location>
</feature>
<dbReference type="InterPro" id="IPR053090">
    <property type="entry name" value="Centromere_KNL-2_homolog"/>
</dbReference>
<name>A0A0N8IIA1_9LACO</name>
<keyword evidence="2" id="KW-0732">Signal</keyword>
<dbReference type="PANTHER" id="PTHR35311">
    <property type="entry name" value="KINETOCHORE-ASSOCIATED PROTEIN KNL-2 HOMOLOG"/>
    <property type="match status" value="1"/>
</dbReference>
<dbReference type="AlphaFoldDB" id="A0A0N8IIA1"/>